<proteinExistence type="predicted"/>
<protein>
    <submittedName>
        <fullName evidence="3">Uncharacterized protein</fullName>
    </submittedName>
</protein>
<feature type="coiled-coil region" evidence="1">
    <location>
        <begin position="89"/>
        <end position="130"/>
    </location>
</feature>
<evidence type="ECO:0000313" key="4">
    <source>
        <dbReference type="Proteomes" id="UP000708298"/>
    </source>
</evidence>
<feature type="region of interest" description="Disordered" evidence="2">
    <location>
        <begin position="26"/>
        <end position="70"/>
    </location>
</feature>
<keyword evidence="1" id="KW-0175">Coiled coil</keyword>
<keyword evidence="4" id="KW-1185">Reference proteome</keyword>
<feature type="region of interest" description="Disordered" evidence="2">
    <location>
        <begin position="229"/>
        <end position="317"/>
    </location>
</feature>
<gene>
    <name evidence="3" type="ORF">ASILVAE211_00115</name>
</gene>
<dbReference type="Proteomes" id="UP000708298">
    <property type="component" value="Unassembled WGS sequence"/>
</dbReference>
<evidence type="ECO:0000256" key="1">
    <source>
        <dbReference type="SAM" id="Coils"/>
    </source>
</evidence>
<evidence type="ECO:0000313" key="3">
    <source>
        <dbReference type="EMBL" id="MCB8873568.1"/>
    </source>
</evidence>
<feature type="compositionally biased region" description="Acidic residues" evidence="2">
    <location>
        <begin position="229"/>
        <end position="242"/>
    </location>
</feature>
<sequence length="317" mass="34445">MPSQKLNIDQPTEAIDAAEARMRLALGLTGSGRPATAGLSGGPQNHTPQQNAPHDGSRPQRRRFAQDGDVPVVMLNRGRETENGGENRVQTLTSELRDERNNRQRAERALDEANLNIQSLKTKVAHAEMAFEERLRVEREARGKIEVLRIADQEARQQAERREAEAALALSVLERRVSDLEAETAAARSALAVATQAAVPKTDLFGDLTPDAPVRRAGRARKPVVLDAEDDAGFEAEPDIEPDLPPARPPKLSAKAAAKAALAAAAAEKPVDKRAAKKAAIDADDAEAPEDDQPIEWWLPSFRATRTASTTRRRKVG</sequence>
<reference evidence="3" key="1">
    <citation type="journal article" date="2021" name="Microorganisms">
        <title>Acidisoma silvae sp. nov. and Acidisomacellulosilytica sp. nov., Two Acidophilic Bacteria Isolated from Decaying Wood, Hydrolyzing Cellulose and Producing Poly-3-hydroxybutyrate.</title>
        <authorList>
            <person name="Mieszkin S."/>
            <person name="Pouder E."/>
            <person name="Uroz S."/>
            <person name="Simon-Colin C."/>
            <person name="Alain K."/>
        </authorList>
    </citation>
    <scope>NUCLEOTIDE SEQUENCE</scope>
    <source>
        <strain evidence="3">HW T2.11</strain>
    </source>
</reference>
<reference evidence="3" key="2">
    <citation type="submission" date="2021-01" db="EMBL/GenBank/DDBJ databases">
        <authorList>
            <person name="Mieszkin S."/>
            <person name="Pouder E."/>
            <person name="Alain K."/>
        </authorList>
    </citation>
    <scope>NUCLEOTIDE SEQUENCE</scope>
    <source>
        <strain evidence="3">HW T2.11</strain>
    </source>
</reference>
<evidence type="ECO:0000256" key="2">
    <source>
        <dbReference type="SAM" id="MobiDB-lite"/>
    </source>
</evidence>
<organism evidence="3 4">
    <name type="scientific">Acidisoma silvae</name>
    <dbReference type="NCBI Taxonomy" id="2802396"/>
    <lineage>
        <taxon>Bacteria</taxon>
        <taxon>Pseudomonadati</taxon>
        <taxon>Pseudomonadota</taxon>
        <taxon>Alphaproteobacteria</taxon>
        <taxon>Acetobacterales</taxon>
        <taxon>Acidocellaceae</taxon>
        <taxon>Acidisoma</taxon>
    </lineage>
</organism>
<dbReference type="AlphaFoldDB" id="A0A963YMN3"/>
<feature type="compositionally biased region" description="Low complexity" evidence="2">
    <location>
        <begin position="250"/>
        <end position="268"/>
    </location>
</feature>
<feature type="coiled-coil region" evidence="1">
    <location>
        <begin position="156"/>
        <end position="190"/>
    </location>
</feature>
<feature type="compositionally biased region" description="Acidic residues" evidence="2">
    <location>
        <begin position="282"/>
        <end position="294"/>
    </location>
</feature>
<accession>A0A963YMN3</accession>
<feature type="compositionally biased region" description="Polar residues" evidence="2">
    <location>
        <begin position="42"/>
        <end position="52"/>
    </location>
</feature>
<dbReference type="RefSeq" id="WP_227319260.1">
    <property type="nucleotide sequence ID" value="NZ_JAESVB010000001.1"/>
</dbReference>
<dbReference type="EMBL" id="JAESVB010000001">
    <property type="protein sequence ID" value="MCB8873568.1"/>
    <property type="molecule type" value="Genomic_DNA"/>
</dbReference>
<name>A0A963YMN3_9PROT</name>
<comment type="caution">
    <text evidence="3">The sequence shown here is derived from an EMBL/GenBank/DDBJ whole genome shotgun (WGS) entry which is preliminary data.</text>
</comment>